<evidence type="ECO:0000313" key="1">
    <source>
        <dbReference type="EMBL" id="KZK73590.1"/>
    </source>
</evidence>
<reference evidence="1 2" key="1">
    <citation type="submission" date="2016-03" db="EMBL/GenBank/DDBJ databases">
        <title>Speciation and ecological success in dimly lit waters: horizontal gene transfer in a green sulfur bacteria bloom unveiled by metagenomic assembly.</title>
        <authorList>
            <person name="Llorens-Mares T."/>
            <person name="Liu Z."/>
            <person name="Allen L.Z."/>
            <person name="Rusch D.B."/>
            <person name="Craig M.T."/>
            <person name="Dupont C.L."/>
            <person name="Bryant D.A."/>
            <person name="Casamayor E.O."/>
        </authorList>
    </citation>
    <scope>NUCLEOTIDE SEQUENCE [LARGE SCALE GENOMIC DNA]</scope>
    <source>
        <strain evidence="1">CIII</strain>
    </source>
</reference>
<evidence type="ECO:0000313" key="2">
    <source>
        <dbReference type="Proteomes" id="UP000076481"/>
    </source>
</evidence>
<sequence length="380" mass="44772">MNITTEPAEERWHDLQDPGAYEWWYFDIEDPESGISIVVIWFAGFPFSPSYQEHYERWRNRGTDGRDGAPAPLDYAGFSFQLYEHGRETLNFIREGRRELFESSRSAIGAAFEKNRFSYDPLKDEYRLSIDFDFPARRKSVQAELTFSACRRVDYRRRDGNNDGAVPCHQWLLRVPRAEVRGRVQLYDARPSILPRTIDVRATGYHDHNLGTMPMQEYISRWYWGRAFSDRVDVIYYVIFFRDPAYRPLTLLMLNDNRSGASVVRDSADFSESGFTRGFFAPPHGRVLGIQDGDVGMRVDQERVLDAGPFYLRFSSSITLDFEGEHHTGLRGISEFLSPVRLESRFMRFFTRSRIWRDGEESIMYQRYNYIKDQLDWFTR</sequence>
<dbReference type="CDD" id="cd21471">
    <property type="entry name" value="CrtC-like"/>
    <property type="match status" value="1"/>
</dbReference>
<proteinExistence type="predicted"/>
<comment type="caution">
    <text evidence="1">The sequence shown here is derived from an EMBL/GenBank/DDBJ whole genome shotgun (WGS) entry which is preliminary data.</text>
</comment>
<dbReference type="RefSeq" id="WP_303682286.1">
    <property type="nucleotide sequence ID" value="NZ_LVWG01000035.1"/>
</dbReference>
<name>A0A165L5H7_PELLU</name>
<gene>
    <name evidence="1" type="ORF">A3K90_08200</name>
</gene>
<organism evidence="1 2">
    <name type="scientific">Pelodictyon luteolum</name>
    <dbReference type="NCBI Taxonomy" id="1100"/>
    <lineage>
        <taxon>Bacteria</taxon>
        <taxon>Pseudomonadati</taxon>
        <taxon>Chlorobiota</taxon>
        <taxon>Chlorobiia</taxon>
        <taxon>Chlorobiales</taxon>
        <taxon>Chlorobiaceae</taxon>
        <taxon>Chlorobium/Pelodictyon group</taxon>
        <taxon>Pelodictyon</taxon>
    </lineage>
</organism>
<dbReference type="SUPFAM" id="SSF159245">
    <property type="entry name" value="AttH-like"/>
    <property type="match status" value="1"/>
</dbReference>
<dbReference type="AlphaFoldDB" id="A0A165L5H7"/>
<dbReference type="EMBL" id="LVWG01000035">
    <property type="protein sequence ID" value="KZK73590.1"/>
    <property type="molecule type" value="Genomic_DNA"/>
</dbReference>
<dbReference type="Proteomes" id="UP000076481">
    <property type="component" value="Unassembled WGS sequence"/>
</dbReference>
<accession>A0A165L5H7</accession>
<protein>
    <submittedName>
        <fullName evidence="1">Hydroxyneurosporene dehydrogenase</fullName>
    </submittedName>
</protein>